<evidence type="ECO:0000256" key="3">
    <source>
        <dbReference type="ARBA" id="ARBA00022738"/>
    </source>
</evidence>
<evidence type="ECO:0000256" key="2">
    <source>
        <dbReference type="ARBA" id="ARBA00022549"/>
    </source>
</evidence>
<keyword evidence="3 6" id="KW-0605">Phycobilisome</keyword>
<keyword evidence="4" id="KW-0793">Thylakoid</keyword>
<dbReference type="PROSITE" id="PS51441">
    <property type="entry name" value="CPCD_LIKE"/>
    <property type="match status" value="1"/>
</dbReference>
<keyword evidence="9" id="KW-1185">Reference proteome</keyword>
<gene>
    <name evidence="8" type="ORF">LC586_07270</name>
</gene>
<evidence type="ECO:0000313" key="9">
    <source>
        <dbReference type="Proteomes" id="UP001199525"/>
    </source>
</evidence>
<keyword evidence="2" id="KW-0042">Antenna complex</keyword>
<dbReference type="RefSeq" id="WP_229483913.1">
    <property type="nucleotide sequence ID" value="NZ_JAIVFQ010000007.1"/>
</dbReference>
<evidence type="ECO:0000259" key="7">
    <source>
        <dbReference type="PROSITE" id="PS51441"/>
    </source>
</evidence>
<sequence>MSNVECVVNYNQLSGHVQNIYRTGSQIMSIAKVA</sequence>
<protein>
    <submittedName>
        <fullName evidence="8">Phycobilisome linker polypeptide</fullName>
    </submittedName>
</protein>
<dbReference type="Proteomes" id="UP001199525">
    <property type="component" value="Unassembled WGS sequence"/>
</dbReference>
<evidence type="ECO:0000256" key="5">
    <source>
        <dbReference type="ARBA" id="ARBA00023136"/>
    </source>
</evidence>
<feature type="domain" description="CpcD-like" evidence="7">
    <location>
        <begin position="1"/>
        <end position="33"/>
    </location>
</feature>
<keyword evidence="5" id="KW-0472">Membrane</keyword>
<dbReference type="EMBL" id="JAIVFQ010000007">
    <property type="protein sequence ID" value="MCC5599019.1"/>
    <property type="molecule type" value="Genomic_DNA"/>
</dbReference>
<comment type="caution">
    <text evidence="8">The sequence shown here is derived from an EMBL/GenBank/DDBJ whole genome shotgun (WGS) entry which is preliminary data.</text>
</comment>
<evidence type="ECO:0000256" key="1">
    <source>
        <dbReference type="ARBA" id="ARBA00004445"/>
    </source>
</evidence>
<organism evidence="8 9">
    <name type="scientific">Nostoc favosum CHAB5714</name>
    <dbReference type="NCBI Taxonomy" id="2780399"/>
    <lineage>
        <taxon>Bacteria</taxon>
        <taxon>Bacillati</taxon>
        <taxon>Cyanobacteriota</taxon>
        <taxon>Cyanophyceae</taxon>
        <taxon>Nostocales</taxon>
        <taxon>Nostocaceae</taxon>
        <taxon>Nostoc</taxon>
        <taxon>Nostoc favosum</taxon>
    </lineage>
</organism>
<proteinExistence type="predicted"/>
<evidence type="ECO:0000256" key="6">
    <source>
        <dbReference type="PROSITE-ProRule" id="PRU00771"/>
    </source>
</evidence>
<dbReference type="Pfam" id="PF01383">
    <property type="entry name" value="CpcD"/>
    <property type="match status" value="1"/>
</dbReference>
<dbReference type="InterPro" id="IPR008213">
    <property type="entry name" value="CpcD-like_dom"/>
</dbReference>
<evidence type="ECO:0000256" key="4">
    <source>
        <dbReference type="ARBA" id="ARBA00023078"/>
    </source>
</evidence>
<reference evidence="8 9" key="1">
    <citation type="journal article" date="2021" name="Microorganisms">
        <title>Genome Evolution of Filamentous Cyanobacterium Nostoc Species: From Facultative Symbiosis to Free Living.</title>
        <authorList>
            <person name="Huo D."/>
            <person name="Li H."/>
            <person name="Cai F."/>
            <person name="Guo X."/>
            <person name="Qiao Z."/>
            <person name="Wang W."/>
            <person name="Yu G."/>
            <person name="Li R."/>
        </authorList>
    </citation>
    <scope>NUCLEOTIDE SEQUENCE [LARGE SCALE GENOMIC DNA]</scope>
    <source>
        <strain evidence="8 9">CHAB 5714</strain>
    </source>
</reference>
<accession>A0ABS8I4A8</accession>
<comment type="subcellular location">
    <subcellularLocation>
        <location evidence="1">Cellular thylakoid membrane</location>
        <topology evidence="1">Peripheral membrane protein</topology>
        <orientation evidence="1">Cytoplasmic side</orientation>
    </subcellularLocation>
</comment>
<evidence type="ECO:0000313" key="8">
    <source>
        <dbReference type="EMBL" id="MCC5599019.1"/>
    </source>
</evidence>
<name>A0ABS8I4A8_9NOSO</name>